<gene>
    <name evidence="1" type="ORF">E2C01_097560</name>
</gene>
<proteinExistence type="predicted"/>
<name>A0A5B7K554_PORTR</name>
<protein>
    <submittedName>
        <fullName evidence="1">Uncharacterized protein</fullName>
    </submittedName>
</protein>
<reference evidence="1 2" key="1">
    <citation type="submission" date="2019-05" db="EMBL/GenBank/DDBJ databases">
        <title>Another draft genome of Portunus trituberculatus and its Hox gene families provides insights of decapod evolution.</title>
        <authorList>
            <person name="Jeong J.-H."/>
            <person name="Song I."/>
            <person name="Kim S."/>
            <person name="Choi T."/>
            <person name="Kim D."/>
            <person name="Ryu S."/>
            <person name="Kim W."/>
        </authorList>
    </citation>
    <scope>NUCLEOTIDE SEQUENCE [LARGE SCALE GENOMIC DNA]</scope>
    <source>
        <tissue evidence="1">Muscle</tissue>
    </source>
</reference>
<accession>A0A5B7K554</accession>
<dbReference type="Proteomes" id="UP000324222">
    <property type="component" value="Unassembled WGS sequence"/>
</dbReference>
<dbReference type="AlphaFoldDB" id="A0A5B7K554"/>
<keyword evidence="2" id="KW-1185">Reference proteome</keyword>
<organism evidence="1 2">
    <name type="scientific">Portunus trituberculatus</name>
    <name type="common">Swimming crab</name>
    <name type="synonym">Neptunus trituberculatus</name>
    <dbReference type="NCBI Taxonomy" id="210409"/>
    <lineage>
        <taxon>Eukaryota</taxon>
        <taxon>Metazoa</taxon>
        <taxon>Ecdysozoa</taxon>
        <taxon>Arthropoda</taxon>
        <taxon>Crustacea</taxon>
        <taxon>Multicrustacea</taxon>
        <taxon>Malacostraca</taxon>
        <taxon>Eumalacostraca</taxon>
        <taxon>Eucarida</taxon>
        <taxon>Decapoda</taxon>
        <taxon>Pleocyemata</taxon>
        <taxon>Brachyura</taxon>
        <taxon>Eubrachyura</taxon>
        <taxon>Portunoidea</taxon>
        <taxon>Portunidae</taxon>
        <taxon>Portuninae</taxon>
        <taxon>Portunus</taxon>
    </lineage>
</organism>
<dbReference type="EMBL" id="VSRR010129525">
    <property type="protein sequence ID" value="MPD02006.1"/>
    <property type="molecule type" value="Genomic_DNA"/>
</dbReference>
<evidence type="ECO:0000313" key="1">
    <source>
        <dbReference type="EMBL" id="MPD02006.1"/>
    </source>
</evidence>
<evidence type="ECO:0000313" key="2">
    <source>
        <dbReference type="Proteomes" id="UP000324222"/>
    </source>
</evidence>
<sequence>MQEPNCIKKGSPSHARLGQHKGFNQTQIRKGAERGPSLRFCKKDYQQIRGLEAEEKKMINIVEVCGKSLVYHCSCPRPDQGRSHALLQNDSEFWICFLPQFSIVFTNKPLGRGLPSTVGSIRPSEPLITRVLFIASM</sequence>
<comment type="caution">
    <text evidence="1">The sequence shown here is derived from an EMBL/GenBank/DDBJ whole genome shotgun (WGS) entry which is preliminary data.</text>
</comment>